<comment type="caution">
    <text evidence="1">The sequence shown here is derived from an EMBL/GenBank/DDBJ whole genome shotgun (WGS) entry which is preliminary data.</text>
</comment>
<sequence>MGERLLCEKYLKIIKNVTDEENKIPVLKLNAPIDKDKQKELLGDFYKDGVSLPIRHDNIDMLLYALTKEEGGGEEEYHWLSKQDAQVPNVYIGVSGAGKTHQIFRHARECYVCYSTAGDFSLEKDAYVGKLKKLLQNINMENNPIELKVSKAWSTCILATTVKLLCLAHLLEYKHIDPKAFLISQLNSSSIYYSRCLHRCYHETKFETELTSDLIFEAYKMALERIKDSRYKKIGFALDEAQLLKDDYPDL</sequence>
<reference evidence="1 2" key="1">
    <citation type="submission" date="2024-03" db="EMBL/GenBank/DDBJ databases">
        <title>The Acrasis kona genome and developmental transcriptomes reveal deep origins of eukaryotic multicellular pathways.</title>
        <authorList>
            <person name="Sheikh S."/>
            <person name="Fu C.-J."/>
            <person name="Brown M.W."/>
            <person name="Baldauf S.L."/>
        </authorList>
    </citation>
    <scope>NUCLEOTIDE SEQUENCE [LARGE SCALE GENOMIC DNA]</scope>
    <source>
        <strain evidence="1 2">ATCC MYA-3509</strain>
    </source>
</reference>
<keyword evidence="1" id="KW-0378">Hydrolase</keyword>
<organism evidence="1 2">
    <name type="scientific">Acrasis kona</name>
    <dbReference type="NCBI Taxonomy" id="1008807"/>
    <lineage>
        <taxon>Eukaryota</taxon>
        <taxon>Discoba</taxon>
        <taxon>Heterolobosea</taxon>
        <taxon>Tetramitia</taxon>
        <taxon>Eutetramitia</taxon>
        <taxon>Acrasidae</taxon>
        <taxon>Acrasis</taxon>
    </lineage>
</organism>
<protein>
    <submittedName>
        <fullName evidence="1">Peptidyl-tRNA hydrolase</fullName>
    </submittedName>
</protein>
<dbReference type="GO" id="GO:0016787">
    <property type="term" value="F:hydrolase activity"/>
    <property type="evidence" value="ECO:0007669"/>
    <property type="project" value="UniProtKB-KW"/>
</dbReference>
<dbReference type="Proteomes" id="UP001431209">
    <property type="component" value="Unassembled WGS sequence"/>
</dbReference>
<accession>A0AAW2YJK2</accession>
<evidence type="ECO:0000313" key="2">
    <source>
        <dbReference type="Proteomes" id="UP001431209"/>
    </source>
</evidence>
<proteinExistence type="predicted"/>
<name>A0AAW2YJK2_9EUKA</name>
<gene>
    <name evidence="1" type="ORF">AKO1_006367</name>
</gene>
<dbReference type="AlphaFoldDB" id="A0AAW2YJK2"/>
<dbReference type="EMBL" id="JAOPGA020000129">
    <property type="protein sequence ID" value="KAL0477000.1"/>
    <property type="molecule type" value="Genomic_DNA"/>
</dbReference>
<keyword evidence="2" id="KW-1185">Reference proteome</keyword>
<evidence type="ECO:0000313" key="1">
    <source>
        <dbReference type="EMBL" id="KAL0477000.1"/>
    </source>
</evidence>